<dbReference type="Gene3D" id="3.30.10.30">
    <property type="entry name" value="DYRK"/>
    <property type="match status" value="1"/>
</dbReference>
<evidence type="ECO:0000256" key="10">
    <source>
        <dbReference type="ARBA" id="ARBA00022946"/>
    </source>
</evidence>
<evidence type="ECO:0000256" key="17">
    <source>
        <dbReference type="ARBA" id="ARBA00042000"/>
    </source>
</evidence>
<comment type="subunit">
    <text evidence="19">Complex I is composed of 45 different subunits. This a component of the hydrophobic protein fraction. Interacts with BLOC1S1. Interacts with SLC2A4. Interacts with CLOCK. Interacts with RAB5IF.</text>
</comment>
<dbReference type="InterPro" id="IPR042521">
    <property type="entry name" value="DYRK"/>
</dbReference>
<dbReference type="CDD" id="cd05271">
    <property type="entry name" value="NDUFA9_like_SDR_a"/>
    <property type="match status" value="1"/>
</dbReference>
<dbReference type="PROSITE" id="PS00107">
    <property type="entry name" value="PROTEIN_KINASE_ATP"/>
    <property type="match status" value="1"/>
</dbReference>
<dbReference type="PROSITE" id="PS00108">
    <property type="entry name" value="PROTEIN_KINASE_ST"/>
    <property type="match status" value="1"/>
</dbReference>
<evidence type="ECO:0000256" key="15">
    <source>
        <dbReference type="ARBA" id="ARBA00038501"/>
    </source>
</evidence>
<evidence type="ECO:0000256" key="18">
    <source>
        <dbReference type="ARBA" id="ARBA00043145"/>
    </source>
</evidence>
<dbReference type="Pfam" id="PF00069">
    <property type="entry name" value="Pkinase"/>
    <property type="match status" value="1"/>
</dbReference>
<dbReference type="Gene3D" id="3.90.550.10">
    <property type="entry name" value="Spore Coat Polysaccharide Biosynthesis Protein SpsA, Chain A"/>
    <property type="match status" value="1"/>
</dbReference>
<evidence type="ECO:0000256" key="20">
    <source>
        <dbReference type="PROSITE-ProRule" id="PRU10141"/>
    </source>
</evidence>
<dbReference type="FunFam" id="3.40.50.720:FF:000246">
    <property type="entry name" value="NADH dehydrogenase [ubiquinone] 1 alpha subcomplex subunit 9, mitochondrial"/>
    <property type="match status" value="1"/>
</dbReference>
<evidence type="ECO:0000256" key="8">
    <source>
        <dbReference type="ARBA" id="ARBA00022827"/>
    </source>
</evidence>
<dbReference type="GO" id="GO:0006493">
    <property type="term" value="P:protein O-linked glycosylation"/>
    <property type="evidence" value="ECO:0007669"/>
    <property type="project" value="TreeGrafter"/>
</dbReference>
<comment type="similarity">
    <text evidence="15">Belongs to the complex I NDUFA9 subunit family.</text>
</comment>
<dbReference type="SUPFAM" id="SSF50370">
    <property type="entry name" value="Ricin B-like lectins"/>
    <property type="match status" value="1"/>
</dbReference>
<keyword evidence="13" id="KW-0496">Mitochondrion</keyword>
<name>A0AAW0NF20_9GOBI</name>
<gene>
    <name evidence="23" type="ORF">WMY93_023338</name>
</gene>
<dbReference type="SUPFAM" id="SSF53448">
    <property type="entry name" value="Nucleotide-diphospho-sugar transferases"/>
    <property type="match status" value="1"/>
</dbReference>
<keyword evidence="5" id="KW-0285">Flavoprotein</keyword>
<feature type="region of interest" description="Disordered" evidence="21">
    <location>
        <begin position="375"/>
        <end position="485"/>
    </location>
</feature>
<dbReference type="InterPro" id="IPR001173">
    <property type="entry name" value="Glyco_trans_2-like"/>
</dbReference>
<keyword evidence="8" id="KW-0274">FAD</keyword>
<evidence type="ECO:0000256" key="11">
    <source>
        <dbReference type="ARBA" id="ARBA00022982"/>
    </source>
</evidence>
<dbReference type="GO" id="GO:0005759">
    <property type="term" value="C:mitochondrial matrix"/>
    <property type="evidence" value="ECO:0007669"/>
    <property type="project" value="UniProtKB-SubCell"/>
</dbReference>
<dbReference type="SMART" id="SM00220">
    <property type="entry name" value="S_TKc"/>
    <property type="match status" value="1"/>
</dbReference>
<evidence type="ECO:0000256" key="21">
    <source>
        <dbReference type="SAM" id="MobiDB-lite"/>
    </source>
</evidence>
<dbReference type="InterPro" id="IPR017441">
    <property type="entry name" value="Protein_kinase_ATP_BS"/>
</dbReference>
<protein>
    <recommendedName>
        <fullName evidence="16">NADH dehydrogenase [ubiquinone] 1 alpha subcomplex subunit 9, mitochondrial</fullName>
    </recommendedName>
    <alternativeName>
        <fullName evidence="18">Complex I-39kD</fullName>
    </alternativeName>
    <alternativeName>
        <fullName evidence="17">NADH-ubiquinone oxidoreductase 39 kDa subunit</fullName>
    </alternativeName>
</protein>
<dbReference type="PROSITE" id="PS50011">
    <property type="entry name" value="PROTEIN_KINASE_DOM"/>
    <property type="match status" value="1"/>
</dbReference>
<dbReference type="InterPro" id="IPR029044">
    <property type="entry name" value="Nucleotide-diphossugar_trans"/>
</dbReference>
<evidence type="ECO:0000256" key="1">
    <source>
        <dbReference type="ARBA" id="ARBA00001974"/>
    </source>
</evidence>
<accession>A0AAW0NF20</accession>
<evidence type="ECO:0000256" key="5">
    <source>
        <dbReference type="ARBA" id="ARBA00022630"/>
    </source>
</evidence>
<feature type="domain" description="Protein kinase" evidence="22">
    <location>
        <begin position="144"/>
        <end position="391"/>
    </location>
</feature>
<dbReference type="InterPro" id="IPR036291">
    <property type="entry name" value="NAD(P)-bd_dom_sf"/>
</dbReference>
<dbReference type="Gene3D" id="1.10.510.10">
    <property type="entry name" value="Transferase(Phosphotransferase) domain 1"/>
    <property type="match status" value="1"/>
</dbReference>
<dbReference type="InterPro" id="IPR035992">
    <property type="entry name" value="Ricin_B-like_lectins"/>
</dbReference>
<keyword evidence="12" id="KW-0007">Acetylation</keyword>
<keyword evidence="7 20" id="KW-0547">Nucleotide-binding</keyword>
<evidence type="ECO:0000256" key="13">
    <source>
        <dbReference type="ARBA" id="ARBA00023128"/>
    </source>
</evidence>
<dbReference type="GO" id="GO:0004653">
    <property type="term" value="F:polypeptide N-acetylgalactosaminyltransferase activity"/>
    <property type="evidence" value="ECO:0007669"/>
    <property type="project" value="TreeGrafter"/>
</dbReference>
<keyword evidence="10" id="KW-0809">Transit peptide</keyword>
<keyword evidence="14" id="KW-1015">Disulfide bond</keyword>
<evidence type="ECO:0000256" key="9">
    <source>
        <dbReference type="ARBA" id="ARBA00022840"/>
    </source>
</evidence>
<comment type="subcellular location">
    <subcellularLocation>
        <location evidence="2">Mitochondrion matrix</location>
    </subcellularLocation>
</comment>
<evidence type="ECO:0000256" key="14">
    <source>
        <dbReference type="ARBA" id="ARBA00023157"/>
    </source>
</evidence>
<proteinExistence type="inferred from homology"/>
<evidence type="ECO:0000256" key="12">
    <source>
        <dbReference type="ARBA" id="ARBA00022990"/>
    </source>
</evidence>
<evidence type="ECO:0000313" key="24">
    <source>
        <dbReference type="Proteomes" id="UP001460270"/>
    </source>
</evidence>
<feature type="compositionally biased region" description="Polar residues" evidence="21">
    <location>
        <begin position="1"/>
        <end position="30"/>
    </location>
</feature>
<dbReference type="EMBL" id="JBBPFD010000017">
    <property type="protein sequence ID" value="KAK7891375.1"/>
    <property type="molecule type" value="Genomic_DNA"/>
</dbReference>
<feature type="binding site" evidence="20">
    <location>
        <position position="173"/>
    </location>
    <ligand>
        <name>ATP</name>
        <dbReference type="ChEBI" id="CHEBI:30616"/>
    </ligand>
</feature>
<dbReference type="GO" id="GO:0004712">
    <property type="term" value="F:protein serine/threonine/tyrosine kinase activity"/>
    <property type="evidence" value="ECO:0007669"/>
    <property type="project" value="InterPro"/>
</dbReference>
<dbReference type="GO" id="GO:0005524">
    <property type="term" value="F:ATP binding"/>
    <property type="evidence" value="ECO:0007669"/>
    <property type="project" value="UniProtKB-UniRule"/>
</dbReference>
<dbReference type="Gene3D" id="3.40.50.720">
    <property type="entry name" value="NAD(P)-binding Rossmann-like Domain"/>
    <property type="match status" value="1"/>
</dbReference>
<comment type="cofactor">
    <cofactor evidence="1">
        <name>FAD</name>
        <dbReference type="ChEBI" id="CHEBI:57692"/>
    </cofactor>
</comment>
<dbReference type="Gene3D" id="3.30.200.20">
    <property type="entry name" value="Phosphorylase Kinase, domain 1"/>
    <property type="match status" value="1"/>
</dbReference>
<dbReference type="GO" id="GO:0005794">
    <property type="term" value="C:Golgi apparatus"/>
    <property type="evidence" value="ECO:0007669"/>
    <property type="project" value="TreeGrafter"/>
</dbReference>
<evidence type="ECO:0000259" key="22">
    <source>
        <dbReference type="PROSITE" id="PS50011"/>
    </source>
</evidence>
<keyword evidence="6" id="KW-0679">Respiratory chain</keyword>
<dbReference type="Pfam" id="PF01370">
    <property type="entry name" value="Epimerase"/>
    <property type="match status" value="1"/>
</dbReference>
<evidence type="ECO:0000256" key="2">
    <source>
        <dbReference type="ARBA" id="ARBA00004305"/>
    </source>
</evidence>
<dbReference type="Pfam" id="PF00535">
    <property type="entry name" value="Glycos_transf_2"/>
    <property type="match status" value="1"/>
</dbReference>
<comment type="similarity">
    <text evidence="3">Belongs to the protein kinase superfamily. CMGC Ser/Thr protein kinase family. MNB/DYRK subfamily.</text>
</comment>
<dbReference type="Proteomes" id="UP001460270">
    <property type="component" value="Unassembled WGS sequence"/>
</dbReference>
<keyword evidence="24" id="KW-1185">Reference proteome</keyword>
<dbReference type="InterPro" id="IPR000719">
    <property type="entry name" value="Prot_kinase_dom"/>
</dbReference>
<evidence type="ECO:0000313" key="23">
    <source>
        <dbReference type="EMBL" id="KAK7891375.1"/>
    </source>
</evidence>
<comment type="caution">
    <text evidence="23">The sequence shown here is derived from an EMBL/GenBank/DDBJ whole genome shotgun (WGS) entry which is preliminary data.</text>
</comment>
<dbReference type="SUPFAM" id="SSF51735">
    <property type="entry name" value="NAD(P)-binding Rossmann-fold domains"/>
    <property type="match status" value="1"/>
</dbReference>
<keyword evidence="4" id="KW-0813">Transport</keyword>
<dbReference type="SUPFAM" id="SSF56112">
    <property type="entry name" value="Protein kinase-like (PK-like)"/>
    <property type="match status" value="1"/>
</dbReference>
<evidence type="ECO:0000256" key="19">
    <source>
        <dbReference type="ARBA" id="ARBA00046455"/>
    </source>
</evidence>
<evidence type="ECO:0000256" key="6">
    <source>
        <dbReference type="ARBA" id="ARBA00022660"/>
    </source>
</evidence>
<dbReference type="InterPro" id="IPR008271">
    <property type="entry name" value="Ser/Thr_kinase_AS"/>
</dbReference>
<keyword evidence="11" id="KW-0249">Electron transport</keyword>
<keyword evidence="9 20" id="KW-0067">ATP-binding</keyword>
<dbReference type="InterPro" id="IPR001509">
    <property type="entry name" value="Epimerase_deHydtase"/>
</dbReference>
<reference evidence="24" key="1">
    <citation type="submission" date="2024-04" db="EMBL/GenBank/DDBJ databases">
        <title>Salinicola lusitanus LLJ914,a marine bacterium isolated from the Okinawa Trough.</title>
        <authorList>
            <person name="Li J."/>
        </authorList>
    </citation>
    <scope>NUCLEOTIDE SEQUENCE [LARGE SCALE GENOMIC DNA]</scope>
</reference>
<evidence type="ECO:0000256" key="4">
    <source>
        <dbReference type="ARBA" id="ARBA00022448"/>
    </source>
</evidence>
<organism evidence="23 24">
    <name type="scientific">Mugilogobius chulae</name>
    <name type="common">yellowstripe goby</name>
    <dbReference type="NCBI Taxonomy" id="88201"/>
    <lineage>
        <taxon>Eukaryota</taxon>
        <taxon>Metazoa</taxon>
        <taxon>Chordata</taxon>
        <taxon>Craniata</taxon>
        <taxon>Vertebrata</taxon>
        <taxon>Euteleostomi</taxon>
        <taxon>Actinopterygii</taxon>
        <taxon>Neopterygii</taxon>
        <taxon>Teleostei</taxon>
        <taxon>Neoteleostei</taxon>
        <taxon>Acanthomorphata</taxon>
        <taxon>Gobiaria</taxon>
        <taxon>Gobiiformes</taxon>
        <taxon>Gobioidei</taxon>
        <taxon>Gobiidae</taxon>
        <taxon>Gobionellinae</taxon>
        <taxon>Mugilogobius</taxon>
    </lineage>
</organism>
<feature type="compositionally biased region" description="Basic and acidic residues" evidence="21">
    <location>
        <begin position="449"/>
        <end position="469"/>
    </location>
</feature>
<dbReference type="FunFam" id="3.90.550.10:FF:000192">
    <property type="entry name" value="Polypeptide N-acetylgalactosaminyltransferase 9"/>
    <property type="match status" value="1"/>
</dbReference>
<sequence length="1241" mass="142117">MVSNAKNQHQQSDSILPQISSKGTLNNFQTHTDERPKPAQQFAMRFGATLDKVSVSRNNKIFSNKLEKEKEYEGLRLPMTPAEALKNFQDRLTEFEQEEIMDYAEIWYLGLGAQKIEGSQVKTQLRFNVLILFQVLHDHIGYRFEVLEVIGKGSFGQVLKCLDHKNNELVAIKVIRNKKRFHHQALVELKILDVLKKKDKDNLHNVIHMKEYFYFRNHLCISFELLGVNLYELIKKNNFQGFSLALIRRFTHALLRCLQMLHKEKIIHCDLKPENILLSQRGPGNIKVVDFGSSCYEQQRVYTYIQSRFYRSPEVILGHPYSMAIDMWSLGCILAELYTGYPCSLERLGSHQAMTPDEGLQHQWILEGNFNKVRPRTRPTVKKTNDSSTNIDSSNDNKKLNCNKPVVKAPSDPTANDKQKQESSTERLRPIGASAEEEVCEHNTSNKQQEGERPVHIIIKPQEEVGTDRDDSEEPSALPPIVQRGRSSSSGIAATVFGATGFLGRYVVNRLGRIGSQIVVPHRCDQYDVMYLRPMGDLGQIIFMEWDARDKDSIKRALEHSNVVINLVGEEWETRNYSFQDVFVTIPQQIAQAAREAGITKFVHMSHLNADIRSPSKYLRNKAVGETAVRDVFPEAIIMKPAEMFGREDRFFNYYANMRWFGNAVPLMALGKKTVKQPVHVVDVAKAIINAVRDPDANGKTYALVGPNRYLLHDLVEYIYAVAHRPFVPYPCPRPLYHLAAKMFSMNPFEPWTTPDKVDRFHLTDMKYPGLPGLEDLGITPSSVEQRAIEILRRHRRFRYLEADNRIPLNRDLSDTRDSRCLTKDYPKDLPTLSVILIFLNEAPSVIKRAIRSIIDRTPQHLLREIILVDDYSTNNDLMSVLQEYIDEIHTEKPGIIKMVRHQKQMGLSQARNTGWKQAAADVVAVLDAHVEATQGWAEPLLARIKADRTVVVSPVFDKVHFDDLHVEKYSPSAHGFDWALWCIYESFRPEWNNDESQPVKSPSLMGIFAADRVFLKEIGGLDGGMNVYGGENVELGVHVWLCGGSVEVVPCSKLAHIERAHKPYALDLGIHMKRNALRVAETWFDQYKKNVLIAWNLPQQDYGIDVGDISERKELKKKLKCKPFKWYLENVYPSLMIWDNIMGYGTLKNSLFEKYCLDQGPTPGTTPVLYKCHYQNSQHCYYNTEGEVLVGGISSHSYEHNRCLVDLGKGNTPSLLDCPMARTKRLHMLWDFKQVRPLAL</sequence>
<evidence type="ECO:0000256" key="16">
    <source>
        <dbReference type="ARBA" id="ARBA00040720"/>
    </source>
</evidence>
<evidence type="ECO:0000256" key="7">
    <source>
        <dbReference type="ARBA" id="ARBA00022741"/>
    </source>
</evidence>
<feature type="compositionally biased region" description="Basic and acidic residues" evidence="21">
    <location>
        <begin position="415"/>
        <end position="429"/>
    </location>
</feature>
<dbReference type="PANTHER" id="PTHR11675">
    <property type="entry name" value="N-ACETYLGALACTOSAMINYLTRANSFERASE"/>
    <property type="match status" value="1"/>
</dbReference>
<dbReference type="InterPro" id="IPR011009">
    <property type="entry name" value="Kinase-like_dom_sf"/>
</dbReference>
<evidence type="ECO:0000256" key="3">
    <source>
        <dbReference type="ARBA" id="ARBA00008867"/>
    </source>
</evidence>
<feature type="region of interest" description="Disordered" evidence="21">
    <location>
        <begin position="1"/>
        <end position="35"/>
    </location>
</feature>
<dbReference type="PANTHER" id="PTHR11675:SF50">
    <property type="entry name" value="POLYPEPTIDE N-ACETYLGALACTOSAMINYLTRANSFERASE 8-RELATED"/>
    <property type="match status" value="1"/>
</dbReference>
<dbReference type="AlphaFoldDB" id="A0AAW0NF20"/>